<comment type="caution">
    <text evidence="1">The sequence shown here is derived from an EMBL/GenBank/DDBJ whole genome shotgun (WGS) entry which is preliminary data.</text>
</comment>
<organism evidence="1 2">
    <name type="scientific">Paraburkholderia nemoris</name>
    <dbReference type="NCBI Taxonomy" id="2793076"/>
    <lineage>
        <taxon>Bacteria</taxon>
        <taxon>Pseudomonadati</taxon>
        <taxon>Pseudomonadota</taxon>
        <taxon>Betaproteobacteria</taxon>
        <taxon>Burkholderiales</taxon>
        <taxon>Burkholderiaceae</taxon>
        <taxon>Paraburkholderia</taxon>
    </lineage>
</organism>
<name>A0ABM8QL27_9BURK</name>
<dbReference type="Proteomes" id="UP000673821">
    <property type="component" value="Unassembled WGS sequence"/>
</dbReference>
<reference evidence="1 2" key="1">
    <citation type="submission" date="2021-02" db="EMBL/GenBank/DDBJ databases">
        <authorList>
            <person name="Vanwijnsberghe S."/>
        </authorList>
    </citation>
    <scope>NUCLEOTIDE SEQUENCE [LARGE SCALE GENOMIC DNA]</scope>
    <source>
        <strain evidence="1 2">R-69776</strain>
    </source>
</reference>
<dbReference type="EMBL" id="CAJNBH010000002">
    <property type="protein sequence ID" value="CAE6702632.1"/>
    <property type="molecule type" value="Genomic_DNA"/>
</dbReference>
<protein>
    <submittedName>
        <fullName evidence="1">Uncharacterized protein</fullName>
    </submittedName>
</protein>
<evidence type="ECO:0000313" key="1">
    <source>
        <dbReference type="EMBL" id="CAE6702632.1"/>
    </source>
</evidence>
<evidence type="ECO:0000313" key="2">
    <source>
        <dbReference type="Proteomes" id="UP000673821"/>
    </source>
</evidence>
<sequence>MENYWHNFQSLGDNCEFGFVQHRFGSYETSLFRWAAINDYEGLISAIKNSFDGLYLEENLHPRTATLVTDKSYGIAFHTDMPIAEIEGGFDFATSAADRHDTYLSEYDKYRYLAEKFNIVIDSEPKIYVVKQEYSAPEIDLMRELLKCLRERGDASLLYVMLSDQKHAPGEVNRIARNFYVGYIDKFAGASFPDSISISVWEDICKKTWHLHSASGKSHLRRLAERFSLMRAADDRAAKRNSSDLPPAFNAEHYLLANPDVAASGISASEHYLKFGRTEGRPLRP</sequence>
<keyword evidence="2" id="KW-1185">Reference proteome</keyword>
<accession>A0ABM8QL27</accession>
<gene>
    <name evidence="1" type="ORF">R69776_00708</name>
</gene>
<proteinExistence type="predicted"/>
<dbReference type="RefSeq" id="WP_200657765.1">
    <property type="nucleotide sequence ID" value="NZ_CAJNBH010000002.1"/>
</dbReference>